<feature type="region of interest" description="Disordered" evidence="1">
    <location>
        <begin position="211"/>
        <end position="249"/>
    </location>
</feature>
<gene>
    <name evidence="2" type="ORF">L596_022654</name>
</gene>
<organism evidence="2 3">
    <name type="scientific">Steinernema carpocapsae</name>
    <name type="common">Entomopathogenic nematode</name>
    <dbReference type="NCBI Taxonomy" id="34508"/>
    <lineage>
        <taxon>Eukaryota</taxon>
        <taxon>Metazoa</taxon>
        <taxon>Ecdysozoa</taxon>
        <taxon>Nematoda</taxon>
        <taxon>Chromadorea</taxon>
        <taxon>Rhabditida</taxon>
        <taxon>Tylenchina</taxon>
        <taxon>Panagrolaimomorpha</taxon>
        <taxon>Strongyloidoidea</taxon>
        <taxon>Steinernematidae</taxon>
        <taxon>Steinernema</taxon>
    </lineage>
</organism>
<accession>A0A4U5MME3</accession>
<evidence type="ECO:0000256" key="1">
    <source>
        <dbReference type="SAM" id="MobiDB-lite"/>
    </source>
</evidence>
<reference evidence="2 3" key="1">
    <citation type="journal article" date="2015" name="Genome Biol.">
        <title>Comparative genomics of Steinernema reveals deeply conserved gene regulatory networks.</title>
        <authorList>
            <person name="Dillman A.R."/>
            <person name="Macchietto M."/>
            <person name="Porter C.F."/>
            <person name="Rogers A."/>
            <person name="Williams B."/>
            <person name="Antoshechkin I."/>
            <person name="Lee M.M."/>
            <person name="Goodwin Z."/>
            <person name="Lu X."/>
            <person name="Lewis E.E."/>
            <person name="Goodrich-Blair H."/>
            <person name="Stock S.P."/>
            <person name="Adams B.J."/>
            <person name="Sternberg P.W."/>
            <person name="Mortazavi A."/>
        </authorList>
    </citation>
    <scope>NUCLEOTIDE SEQUENCE [LARGE SCALE GENOMIC DNA]</scope>
    <source>
        <strain evidence="2 3">ALL</strain>
    </source>
</reference>
<sequence length="477" mass="53427">MDQIEKFVYKFDMGDGEGEARFGSRMRDHSIKVGTHQTPTSFLAELREQRKTALVTNELETYNYNQGDMLKKAVDEDLEGPERPKQNVTKIAVVFMIASLRRGGEAYGPYAVYAEEHGVTTFVVPVGPWPTLKEALALAGNRPEHVLSSANTKEYAIKPVMDALFKRIIALSESCKTTSLKMSFLLILAYFCVSTYGCFPSGNKEPPLNTTTTTAATPATTTPTTISTTTTTTTRFIPPLPTSTTTTTTTEATTTVARCKEMGFDIVIGLDWVYPRDSYLPYRIREFVNWFEMGEGDGQARIADRNDGHPFVDLDKYTSQTELFKELDTLWLIPENTPGAPFYWRDITNPPSYIYKHDQAKALEWIVDNGFKGKDRSAKRVQKIAVMFMNSVNKLFNYKAAGKRALENEIIPFVIMESTWMVGGGPTVITLEEYLQKGVDLAGGEKTRMLKTDSSSEKDMKPVLLAIREMIGKFNGL</sequence>
<name>A0A4U5MME3_STECR</name>
<dbReference type="OrthoDB" id="10581089at2759"/>
<protein>
    <submittedName>
        <fullName evidence="2">Uncharacterized protein</fullName>
    </submittedName>
</protein>
<keyword evidence="3" id="KW-1185">Reference proteome</keyword>
<dbReference type="Proteomes" id="UP000298663">
    <property type="component" value="Unassembled WGS sequence"/>
</dbReference>
<proteinExistence type="predicted"/>
<evidence type="ECO:0000313" key="3">
    <source>
        <dbReference type="Proteomes" id="UP000298663"/>
    </source>
</evidence>
<reference evidence="2 3" key="2">
    <citation type="journal article" date="2019" name="G3 (Bethesda)">
        <title>Hybrid Assembly of the Genome of the Entomopathogenic Nematode Steinernema carpocapsae Identifies the X-Chromosome.</title>
        <authorList>
            <person name="Serra L."/>
            <person name="Macchietto M."/>
            <person name="Macias-Munoz A."/>
            <person name="McGill C.J."/>
            <person name="Rodriguez I.M."/>
            <person name="Rodriguez B."/>
            <person name="Murad R."/>
            <person name="Mortazavi A."/>
        </authorList>
    </citation>
    <scope>NUCLEOTIDE SEQUENCE [LARGE SCALE GENOMIC DNA]</scope>
    <source>
        <strain evidence="2 3">ALL</strain>
    </source>
</reference>
<dbReference type="AlphaFoldDB" id="A0A4U5MME3"/>
<feature type="compositionally biased region" description="Low complexity" evidence="1">
    <location>
        <begin position="211"/>
        <end position="234"/>
    </location>
</feature>
<dbReference type="EMBL" id="AZBU02000007">
    <property type="protein sequence ID" value="TKR70658.1"/>
    <property type="molecule type" value="Genomic_DNA"/>
</dbReference>
<comment type="caution">
    <text evidence="2">The sequence shown here is derived from an EMBL/GenBank/DDBJ whole genome shotgun (WGS) entry which is preliminary data.</text>
</comment>
<evidence type="ECO:0000313" key="2">
    <source>
        <dbReference type="EMBL" id="TKR70658.1"/>
    </source>
</evidence>